<evidence type="ECO:0000256" key="3">
    <source>
        <dbReference type="ARBA" id="ARBA00022529"/>
    </source>
</evidence>
<reference evidence="6" key="1">
    <citation type="submission" date="2021-12" db="EMBL/GenBank/DDBJ databases">
        <authorList>
            <person name="King R."/>
        </authorList>
    </citation>
    <scope>NUCLEOTIDE SEQUENCE</scope>
</reference>
<sequence>MNPIEHVWSRMELKMKEREGRIENLDKLVNAIQEEWDTPGIYKELGRGPGGLTNYYGLGEDQQNIETRSGRTQKHKKYLLHNPSNQLLYETTQITPILERFKELAGQFAKKVPQHTIAEHPCKTGYIYFNKIMGKWQKLSVSWPLQIKEKANLSFVGFVEKAGQRIRDAAAKALPIVTGYAGVIGR</sequence>
<gene>
    <name evidence="6" type="ORF">MELIAE_LOCUS5515</name>
</gene>
<dbReference type="GO" id="GO:0050830">
    <property type="term" value="P:defense response to Gram-positive bacterium"/>
    <property type="evidence" value="ECO:0007669"/>
    <property type="project" value="UniProtKB-ARBA"/>
</dbReference>
<evidence type="ECO:0000256" key="1">
    <source>
        <dbReference type="ARBA" id="ARBA00004613"/>
    </source>
</evidence>
<keyword evidence="7" id="KW-1185">Reference proteome</keyword>
<evidence type="ECO:0008006" key="8">
    <source>
        <dbReference type="Google" id="ProtNLM"/>
    </source>
</evidence>
<dbReference type="Proteomes" id="UP001154078">
    <property type="component" value="Chromosome 3"/>
</dbReference>
<keyword evidence="3" id="KW-0929">Antimicrobial</keyword>
<keyword evidence="5" id="KW-0391">Immunity</keyword>
<dbReference type="EMBL" id="OV121134">
    <property type="protein sequence ID" value="CAH0553553.1"/>
    <property type="molecule type" value="Genomic_DNA"/>
</dbReference>
<organism evidence="6 7">
    <name type="scientific">Brassicogethes aeneus</name>
    <name type="common">Rape pollen beetle</name>
    <name type="synonym">Meligethes aeneus</name>
    <dbReference type="NCBI Taxonomy" id="1431903"/>
    <lineage>
        <taxon>Eukaryota</taxon>
        <taxon>Metazoa</taxon>
        <taxon>Ecdysozoa</taxon>
        <taxon>Arthropoda</taxon>
        <taxon>Hexapoda</taxon>
        <taxon>Insecta</taxon>
        <taxon>Pterygota</taxon>
        <taxon>Neoptera</taxon>
        <taxon>Endopterygota</taxon>
        <taxon>Coleoptera</taxon>
        <taxon>Polyphaga</taxon>
        <taxon>Cucujiformia</taxon>
        <taxon>Nitidulidae</taxon>
        <taxon>Meligethinae</taxon>
        <taxon>Brassicogethes</taxon>
    </lineage>
</organism>
<dbReference type="Pfam" id="PF00272">
    <property type="entry name" value="Cecropin"/>
    <property type="match status" value="1"/>
</dbReference>
<keyword evidence="2" id="KW-0964">Secreted</keyword>
<accession>A0A9P0B2P7</accession>
<evidence type="ECO:0000256" key="2">
    <source>
        <dbReference type="ARBA" id="ARBA00022525"/>
    </source>
</evidence>
<evidence type="ECO:0000313" key="6">
    <source>
        <dbReference type="EMBL" id="CAH0553553.1"/>
    </source>
</evidence>
<protein>
    <recommendedName>
        <fullName evidence="8">Transposase</fullName>
    </recommendedName>
</protein>
<evidence type="ECO:0000256" key="5">
    <source>
        <dbReference type="ARBA" id="ARBA00022859"/>
    </source>
</evidence>
<dbReference type="AlphaFoldDB" id="A0A9P0B2P7"/>
<dbReference type="InterPro" id="IPR000875">
    <property type="entry name" value="CecC-like"/>
</dbReference>
<dbReference type="GO" id="GO:0045087">
    <property type="term" value="P:innate immune response"/>
    <property type="evidence" value="ECO:0007669"/>
    <property type="project" value="UniProtKB-KW"/>
</dbReference>
<proteinExistence type="predicted"/>
<name>A0A9P0B2P7_BRAAE</name>
<evidence type="ECO:0000256" key="4">
    <source>
        <dbReference type="ARBA" id="ARBA00022588"/>
    </source>
</evidence>
<dbReference type="GO" id="GO:0019731">
    <property type="term" value="P:antibacterial humoral response"/>
    <property type="evidence" value="ECO:0007669"/>
    <property type="project" value="InterPro"/>
</dbReference>
<dbReference type="GO" id="GO:0005576">
    <property type="term" value="C:extracellular region"/>
    <property type="evidence" value="ECO:0007669"/>
    <property type="project" value="UniProtKB-SubCell"/>
</dbReference>
<evidence type="ECO:0000313" key="7">
    <source>
        <dbReference type="Proteomes" id="UP001154078"/>
    </source>
</evidence>
<keyword evidence="4" id="KW-0399">Innate immunity</keyword>
<comment type="subcellular location">
    <subcellularLocation>
        <location evidence="1">Secreted</location>
    </subcellularLocation>
</comment>